<dbReference type="GeneID" id="112458521"/>
<name>A0A6J1Q8G2_9HYME</name>
<feature type="domain" description="Transposable element P transposase-like GTP-binding insertion" evidence="1">
    <location>
        <begin position="87"/>
        <end position="216"/>
    </location>
</feature>
<evidence type="ECO:0000313" key="3">
    <source>
        <dbReference type="RefSeq" id="XP_024877978.1"/>
    </source>
</evidence>
<dbReference type="OrthoDB" id="7554768at2759"/>
<sequence>MPLLFNFCDKQTNTAQLIRCIKKVVSEITKTGFHIVATVCDQGSSNVAAINELLFQTRKKRNLENRAQNQTYEVGNQEIIHLYDPPHLIKGIRNNWLSKDVLQVSNAPGEENQFASWDILKTAWIIDRKINTIRPLLKKITAEHMVEEKISKMRVKNAVQAMSGTMASAIQTFATSKCTVSVNNEEIQIGEKEGIATATAVNFFNDLFDSVNGDDKREDSNDLRCSVSKNSDHHVFW</sequence>
<protein>
    <submittedName>
        <fullName evidence="3">Uncharacterized protein LOC112458521</fullName>
    </submittedName>
</protein>
<evidence type="ECO:0000313" key="2">
    <source>
        <dbReference type="Proteomes" id="UP000504618"/>
    </source>
</evidence>
<dbReference type="RefSeq" id="XP_024877978.1">
    <property type="nucleotide sequence ID" value="XM_025022210.1"/>
</dbReference>
<accession>A0A6J1Q8G2</accession>
<proteinExistence type="predicted"/>
<keyword evidence="2" id="KW-1185">Reference proteome</keyword>
<reference evidence="3" key="1">
    <citation type="submission" date="2025-08" db="UniProtKB">
        <authorList>
            <consortium name="RefSeq"/>
        </authorList>
    </citation>
    <scope>IDENTIFICATION</scope>
    <source>
        <tissue evidence="3">Whole body</tissue>
    </source>
</reference>
<evidence type="ECO:0000259" key="1">
    <source>
        <dbReference type="Pfam" id="PF21788"/>
    </source>
</evidence>
<feature type="non-terminal residue" evidence="3">
    <location>
        <position position="237"/>
    </location>
</feature>
<gene>
    <name evidence="3" type="primary">LOC112458521</name>
</gene>
<dbReference type="AlphaFoldDB" id="A0A6J1Q8G2"/>
<organism evidence="2 3">
    <name type="scientific">Temnothorax curvispinosus</name>
    <dbReference type="NCBI Taxonomy" id="300111"/>
    <lineage>
        <taxon>Eukaryota</taxon>
        <taxon>Metazoa</taxon>
        <taxon>Ecdysozoa</taxon>
        <taxon>Arthropoda</taxon>
        <taxon>Hexapoda</taxon>
        <taxon>Insecta</taxon>
        <taxon>Pterygota</taxon>
        <taxon>Neoptera</taxon>
        <taxon>Endopterygota</taxon>
        <taxon>Hymenoptera</taxon>
        <taxon>Apocrita</taxon>
        <taxon>Aculeata</taxon>
        <taxon>Formicoidea</taxon>
        <taxon>Formicidae</taxon>
        <taxon>Myrmicinae</taxon>
        <taxon>Temnothorax</taxon>
    </lineage>
</organism>
<dbReference type="Proteomes" id="UP000504618">
    <property type="component" value="Unplaced"/>
</dbReference>
<dbReference type="Pfam" id="PF21788">
    <property type="entry name" value="TNP-like_GBD"/>
    <property type="match status" value="1"/>
</dbReference>
<dbReference type="InterPro" id="IPR048366">
    <property type="entry name" value="TNP-like_GBD"/>
</dbReference>